<dbReference type="GeneID" id="3684927"/>
<dbReference type="VEuPathDB" id="TriTrypDB:LmjF.04.0990"/>
<name>Q9NF96_LEIMA</name>
<dbReference type="AlphaFoldDB" id="Q9NF96"/>
<feature type="compositionally biased region" description="Acidic residues" evidence="1">
    <location>
        <begin position="239"/>
        <end position="297"/>
    </location>
</feature>
<evidence type="ECO:0000313" key="2">
    <source>
        <dbReference type="EMBL" id="CAC22643.1"/>
    </source>
</evidence>
<feature type="region of interest" description="Disordered" evidence="1">
    <location>
        <begin position="232"/>
        <end position="309"/>
    </location>
</feature>
<feature type="compositionally biased region" description="Low complexity" evidence="1">
    <location>
        <begin position="423"/>
        <end position="438"/>
    </location>
</feature>
<dbReference type="InParanoid" id="Q9NF96"/>
<proteinExistence type="predicted"/>
<evidence type="ECO:0000256" key="1">
    <source>
        <dbReference type="SAM" id="MobiDB-lite"/>
    </source>
</evidence>
<dbReference type="VEuPathDB" id="TriTrypDB:LMJFC_040016900"/>
<dbReference type="VEuPathDB" id="TriTrypDB:LMJSD75_040015900"/>
<dbReference type="STRING" id="5664.Q9NF96"/>
<feature type="region of interest" description="Disordered" evidence="1">
    <location>
        <begin position="399"/>
        <end position="444"/>
    </location>
</feature>
<dbReference type="RefSeq" id="XP_888610.1">
    <property type="nucleotide sequence ID" value="XM_883517.1"/>
</dbReference>
<dbReference type="eggNOG" id="ENOG502S3A8">
    <property type="taxonomic scope" value="Eukaryota"/>
</dbReference>
<reference evidence="2 3" key="3">
    <citation type="journal article" date="2011" name="Genome Res.">
        <title>Chromosome and gene copy number variation allow major structural change between species and strains of Leishmania.</title>
        <authorList>
            <person name="Rogers M.B."/>
            <person name="Hilley J.D."/>
            <person name="Dickens N.J."/>
            <person name="Wilkes J."/>
            <person name="Bates P.A."/>
            <person name="Depledge D.P."/>
            <person name="Harris D."/>
            <person name="Her Y."/>
            <person name="Herzyk P."/>
            <person name="Imamura H."/>
            <person name="Otto T.D."/>
            <person name="Sanders M."/>
            <person name="Seeger K."/>
            <person name="Dujardin J.C."/>
            <person name="Berriman M."/>
            <person name="Smith D.F."/>
            <person name="Hertz-Fowler C."/>
            <person name="Mottram J.C."/>
        </authorList>
    </citation>
    <scope>NUCLEOTIDE SEQUENCE [LARGE SCALE GENOMIC DNA]</scope>
    <source>
        <strain evidence="3">MHOM/IL/81/Friedlin</strain>
    </source>
</reference>
<protein>
    <submittedName>
        <fullName evidence="2">Uncharacterized protein</fullName>
    </submittedName>
</protein>
<dbReference type="EMBL" id="FR796400">
    <property type="protein sequence ID" value="CAC22643.1"/>
    <property type="molecule type" value="Genomic_DNA"/>
</dbReference>
<organism evidence="2 3">
    <name type="scientific">Leishmania major</name>
    <dbReference type="NCBI Taxonomy" id="5664"/>
    <lineage>
        <taxon>Eukaryota</taxon>
        <taxon>Discoba</taxon>
        <taxon>Euglenozoa</taxon>
        <taxon>Kinetoplastea</taxon>
        <taxon>Metakinetoplastina</taxon>
        <taxon>Trypanosomatida</taxon>
        <taxon>Trypanosomatidae</taxon>
        <taxon>Leishmaniinae</taxon>
        <taxon>Leishmania</taxon>
    </lineage>
</organism>
<reference key="1">
    <citation type="journal article" date="1998" name="Genome Res.">
        <title>A physical map of the Leishmania major Friedlin genome.</title>
        <authorList>
            <person name="Ivens A.C."/>
            <person name="Lewis S.M."/>
            <person name="Bagherzadeh A."/>
            <person name="Zhang L."/>
            <person name="Chan H.M."/>
            <person name="Smith D.F."/>
        </authorList>
    </citation>
    <scope>NUCLEOTIDE SEQUENCE</scope>
    <source>
        <strain>Friedlin</strain>
    </source>
</reference>
<sequence>MRGDRSPCSHARSSQDEDVSIYLCVCVCACPSLSAPCYTSSAPSHIALPAPPWHMRQPTLTHTHAHRESFRFHRIREWQIRNESHTHTHTQAARIGPSPLPPTQSSAQLLLYRSVSRRRRVLSFACRVGRVLDISPPSLLSLSLSLCVCVCEKESETPMSSDAALDEKLTELLRVMVSRLPVNKTLPAAVVQQLLRAKYGDTYPEAYVESCSAFISDTVMKLMIEKEKAATAVTANGDASDEDDDDDDDSNASDEDDSDEGDSEEDEEEDAASDSDDEDFDSDDDDDDGDDDDDDAEEPKKKSVRAEEVDGIVLKDQEAAAAPSSAVPVAERCKAMAECLRKLSYHVRAPTAEESLEDYLREFLLVEFEKHGMDPNKYSKSDIKRYRIKREVELLQQDGASLSLDRRNRAGRGFSKGAGGSGSQASPSPSAASARQASMFLDDE</sequence>
<dbReference type="VEuPathDB" id="TriTrypDB:LMJLV39_040015600"/>
<feature type="compositionally biased region" description="Basic and acidic residues" evidence="1">
    <location>
        <begin position="298"/>
        <end position="309"/>
    </location>
</feature>
<evidence type="ECO:0000313" key="3">
    <source>
        <dbReference type="Proteomes" id="UP000000542"/>
    </source>
</evidence>
<dbReference type="KEGG" id="lma:LMJF_04_0990"/>
<dbReference type="HOGENOM" id="CLU_617464_0_0_1"/>
<reference evidence="2 3" key="2">
    <citation type="journal article" date="2005" name="Science">
        <title>The genome of the kinetoplastid parasite, Leishmania major.</title>
        <authorList>
            <person name="Ivens A.C."/>
            <person name="Peacock C.S."/>
            <person name="Worthey E.A."/>
            <person name="Murphy L."/>
            <person name="Aggarwal G."/>
            <person name="Berriman M."/>
            <person name="Sisk E."/>
            <person name="Rajandream M.A."/>
            <person name="Adlem E."/>
            <person name="Aert R."/>
            <person name="Anupama A."/>
            <person name="Apostolou Z."/>
            <person name="Attipoe P."/>
            <person name="Bason N."/>
            <person name="Bauser C."/>
            <person name="Beck A."/>
            <person name="Beverley S.M."/>
            <person name="Bianchettin G."/>
            <person name="Borzym K."/>
            <person name="Bothe G."/>
            <person name="Bruschi C.V."/>
            <person name="Collins M."/>
            <person name="Cadag E."/>
            <person name="Ciarloni L."/>
            <person name="Clayton C."/>
            <person name="Coulson R.M."/>
            <person name="Cronin A."/>
            <person name="Cruz A.K."/>
            <person name="Davies R.M."/>
            <person name="De Gaudenzi J."/>
            <person name="Dobson D.E."/>
            <person name="Duesterhoeft A."/>
            <person name="Fazelina G."/>
            <person name="Fosker N."/>
            <person name="Frasch A.C."/>
            <person name="Fraser A."/>
            <person name="Fuchs M."/>
            <person name="Gabel C."/>
            <person name="Goble A."/>
            <person name="Goffeau A."/>
            <person name="Harris D."/>
            <person name="Hertz-Fowler C."/>
            <person name="Hilbert H."/>
            <person name="Horn D."/>
            <person name="Huang Y."/>
            <person name="Klages S."/>
            <person name="Knights A."/>
            <person name="Kube M."/>
            <person name="Larke N."/>
            <person name="Litvin L."/>
            <person name="Lord A."/>
            <person name="Louie T."/>
            <person name="Marra M."/>
            <person name="Masuy D."/>
            <person name="Matthews K."/>
            <person name="Michaeli S."/>
            <person name="Mottram J.C."/>
            <person name="Muller-Auer S."/>
            <person name="Munden H."/>
            <person name="Nelson S."/>
            <person name="Norbertczak H."/>
            <person name="Oliver K."/>
            <person name="O'neil S."/>
            <person name="Pentony M."/>
            <person name="Pohl T.M."/>
            <person name="Price C."/>
            <person name="Purnelle B."/>
            <person name="Quail M.A."/>
            <person name="Rabbinowitsch E."/>
            <person name="Reinhardt R."/>
            <person name="Rieger M."/>
            <person name="Rinta J."/>
            <person name="Robben J."/>
            <person name="Robertson L."/>
            <person name="Ruiz J.C."/>
            <person name="Rutter S."/>
            <person name="Saunders D."/>
            <person name="Schafer M."/>
            <person name="Schein J."/>
            <person name="Schwartz D.C."/>
            <person name="Seeger K."/>
            <person name="Seyler A."/>
            <person name="Sharp S."/>
            <person name="Shin H."/>
            <person name="Sivam D."/>
            <person name="Squares R."/>
            <person name="Squares S."/>
            <person name="Tosato V."/>
            <person name="Vogt C."/>
            <person name="Volckaert G."/>
            <person name="Wambutt R."/>
            <person name="Warren T."/>
            <person name="Wedler H."/>
            <person name="Woodward J."/>
            <person name="Zhou S."/>
            <person name="Zimmermann W."/>
            <person name="Smith D.F."/>
            <person name="Blackwell J.M."/>
            <person name="Stuart K.D."/>
            <person name="Barrell B."/>
            <person name="Myler P.J."/>
        </authorList>
    </citation>
    <scope>NUCLEOTIDE SEQUENCE [LARGE SCALE GENOMIC DNA]</scope>
    <source>
        <strain evidence="3">MHOM/IL/81/Friedlin</strain>
    </source>
</reference>
<dbReference type="Proteomes" id="UP000000542">
    <property type="component" value="Chromosome 4"/>
</dbReference>
<gene>
    <name evidence="2" type="ORF">LMJF_04_0990</name>
</gene>
<accession>Q9NF96</accession>
<accession>Q9XZW8</accession>
<keyword evidence="3" id="KW-1185">Reference proteome</keyword>
<dbReference type="OMA" id="RCKAMAE"/>